<reference evidence="2" key="1">
    <citation type="submission" date="2018-02" db="EMBL/GenBank/DDBJ databases">
        <authorList>
            <person name="Cohen D.B."/>
            <person name="Kent A.D."/>
        </authorList>
    </citation>
    <scope>NUCLEOTIDE SEQUENCE</scope>
</reference>
<sequence>MEERNEVEPKRSNRIETLKTFGLDFLTFMLEDEPQSFKEEISTLEAPLWKEAVNSEIESILQNHTWELVDLPPNCKSLRHKWIFKRKMKAGGSIDKYKARLVVKGYKQKEGVDYFDIYIHPVTRITSIRMLIAIAALHNLEIHQMDVKTAFLNGELDEEIYMEQPEGFIVLGKEKKVCRLVKSLYGLKQAPKQWHEKFDNAMMSNGFRINECDKCVYVKNTTSGYVIVCLYVDDMLIMGSNNEYH</sequence>
<dbReference type="AlphaFoldDB" id="A0A2N9IHK5"/>
<gene>
    <name evidence="2" type="ORF">FSB_LOCUS51677</name>
</gene>
<protein>
    <recommendedName>
        <fullName evidence="1">Reverse transcriptase Ty1/copia-type domain-containing protein</fullName>
    </recommendedName>
</protein>
<dbReference type="EMBL" id="OIVN01005734">
    <property type="protein sequence ID" value="SPD23795.1"/>
    <property type="molecule type" value="Genomic_DNA"/>
</dbReference>
<organism evidence="2">
    <name type="scientific">Fagus sylvatica</name>
    <name type="common">Beechnut</name>
    <dbReference type="NCBI Taxonomy" id="28930"/>
    <lineage>
        <taxon>Eukaryota</taxon>
        <taxon>Viridiplantae</taxon>
        <taxon>Streptophyta</taxon>
        <taxon>Embryophyta</taxon>
        <taxon>Tracheophyta</taxon>
        <taxon>Spermatophyta</taxon>
        <taxon>Magnoliopsida</taxon>
        <taxon>eudicotyledons</taxon>
        <taxon>Gunneridae</taxon>
        <taxon>Pentapetalae</taxon>
        <taxon>rosids</taxon>
        <taxon>fabids</taxon>
        <taxon>Fagales</taxon>
        <taxon>Fagaceae</taxon>
        <taxon>Fagus</taxon>
    </lineage>
</organism>
<dbReference type="InterPro" id="IPR013103">
    <property type="entry name" value="RVT_2"/>
</dbReference>
<dbReference type="Pfam" id="PF07727">
    <property type="entry name" value="RVT_2"/>
    <property type="match status" value="1"/>
</dbReference>
<dbReference type="SUPFAM" id="SSF56672">
    <property type="entry name" value="DNA/RNA polymerases"/>
    <property type="match status" value="1"/>
</dbReference>
<dbReference type="InterPro" id="IPR043502">
    <property type="entry name" value="DNA/RNA_pol_sf"/>
</dbReference>
<evidence type="ECO:0000259" key="1">
    <source>
        <dbReference type="Pfam" id="PF07727"/>
    </source>
</evidence>
<feature type="domain" description="Reverse transcriptase Ty1/copia-type" evidence="1">
    <location>
        <begin position="63"/>
        <end position="242"/>
    </location>
</feature>
<proteinExistence type="predicted"/>
<accession>A0A2N9IHK5</accession>
<name>A0A2N9IHK5_FAGSY</name>
<evidence type="ECO:0000313" key="2">
    <source>
        <dbReference type="EMBL" id="SPD23795.1"/>
    </source>
</evidence>